<dbReference type="EMBL" id="AHNR02000036">
    <property type="protein sequence ID" value="EKR55097.1"/>
    <property type="molecule type" value="Genomic_DNA"/>
</dbReference>
<proteinExistence type="predicted"/>
<evidence type="ECO:0000313" key="1">
    <source>
        <dbReference type="EMBL" id="EKR55097.1"/>
    </source>
</evidence>
<gene>
    <name evidence="1" type="ORF">LEP1GSC105_2540</name>
</gene>
<reference evidence="1 2" key="1">
    <citation type="submission" date="2012-10" db="EMBL/GenBank/DDBJ databases">
        <authorList>
            <person name="Harkins D.M."/>
            <person name="Durkin A.S."/>
            <person name="Brinkac L.M."/>
            <person name="Haft D.H."/>
            <person name="Selengut J.D."/>
            <person name="Sanka R."/>
            <person name="DePew J."/>
            <person name="Purushe J."/>
            <person name="Chanthongthip A."/>
            <person name="Lattana O."/>
            <person name="Phetsouvanh R."/>
            <person name="Newton P.N."/>
            <person name="Vinetz J.M."/>
            <person name="Sutton G.G."/>
            <person name="Nierman W.C."/>
            <person name="Fouts D.E."/>
        </authorList>
    </citation>
    <scope>NUCLEOTIDE SEQUENCE [LARGE SCALE GENOMIC DNA]</scope>
    <source>
        <strain evidence="1 2">UI 12758</strain>
    </source>
</reference>
<name>A0A0E2D514_LEPIR</name>
<dbReference type="AlphaFoldDB" id="A0A0E2D514"/>
<organism evidence="1 2">
    <name type="scientific">Leptospira interrogans str. UI 12758</name>
    <dbReference type="NCBI Taxonomy" id="1049938"/>
    <lineage>
        <taxon>Bacteria</taxon>
        <taxon>Pseudomonadati</taxon>
        <taxon>Spirochaetota</taxon>
        <taxon>Spirochaetia</taxon>
        <taxon>Leptospirales</taxon>
        <taxon>Leptospiraceae</taxon>
        <taxon>Leptospira</taxon>
    </lineage>
</organism>
<dbReference type="Proteomes" id="UP000001340">
    <property type="component" value="Unassembled WGS sequence"/>
</dbReference>
<sequence length="136" mass="16059">MNPAIEIDKEELRKRFEISGMLPDQIKLAMDVFEQNSIPLKISYLFEEFIKDGFTLQIVNYDLKENDIKNGKFYSQKCNFGFYSKDKERIIPIDYLKIPEIKIDSFDLEKVEVKIGVLCEPVALKDIWPNWEKSEN</sequence>
<evidence type="ECO:0000313" key="2">
    <source>
        <dbReference type="Proteomes" id="UP000001340"/>
    </source>
</evidence>
<dbReference type="RefSeq" id="WP_001067446.1">
    <property type="nucleotide sequence ID" value="NZ_AHNR02000036.1"/>
</dbReference>
<comment type="caution">
    <text evidence="1">The sequence shown here is derived from an EMBL/GenBank/DDBJ whole genome shotgun (WGS) entry which is preliminary data.</text>
</comment>
<accession>A0A0E2D514</accession>
<protein>
    <submittedName>
        <fullName evidence="1">Uncharacterized protein</fullName>
    </submittedName>
</protein>